<dbReference type="InterPro" id="IPR028082">
    <property type="entry name" value="Peripla_BP_I"/>
</dbReference>
<dbReference type="SMART" id="SM00354">
    <property type="entry name" value="HTH_LACI"/>
    <property type="match status" value="1"/>
</dbReference>
<evidence type="ECO:0000259" key="5">
    <source>
        <dbReference type="PROSITE" id="PS50932"/>
    </source>
</evidence>
<keyword evidence="7" id="KW-1185">Reference proteome</keyword>
<dbReference type="SUPFAM" id="SSF47413">
    <property type="entry name" value="lambda repressor-like DNA-binding domains"/>
    <property type="match status" value="1"/>
</dbReference>
<dbReference type="PANTHER" id="PTHR30146:SF109">
    <property type="entry name" value="HTH-TYPE TRANSCRIPTIONAL REGULATOR GALS"/>
    <property type="match status" value="1"/>
</dbReference>
<organism evidence="6 7">
    <name type="scientific">Intrasporangium oryzae NRRL B-24470</name>
    <dbReference type="NCBI Taxonomy" id="1386089"/>
    <lineage>
        <taxon>Bacteria</taxon>
        <taxon>Bacillati</taxon>
        <taxon>Actinomycetota</taxon>
        <taxon>Actinomycetes</taxon>
        <taxon>Micrococcales</taxon>
        <taxon>Intrasporangiaceae</taxon>
        <taxon>Intrasporangium</taxon>
    </lineage>
</organism>
<dbReference type="EMBL" id="AWSA01000057">
    <property type="protein sequence ID" value="EWT00053.1"/>
    <property type="molecule type" value="Genomic_DNA"/>
</dbReference>
<keyword evidence="1" id="KW-0805">Transcription regulation</keyword>
<dbReference type="GO" id="GO:0000976">
    <property type="term" value="F:transcription cis-regulatory region binding"/>
    <property type="evidence" value="ECO:0007669"/>
    <property type="project" value="TreeGrafter"/>
</dbReference>
<proteinExistence type="predicted"/>
<dbReference type="PROSITE" id="PS00356">
    <property type="entry name" value="HTH_LACI_1"/>
    <property type="match status" value="1"/>
</dbReference>
<dbReference type="CDD" id="cd01392">
    <property type="entry name" value="HTH_LacI"/>
    <property type="match status" value="1"/>
</dbReference>
<name>W9G5K3_9MICO</name>
<dbReference type="OrthoDB" id="3595338at2"/>
<protein>
    <submittedName>
        <fullName evidence="6">LacI family transcriptional regulator</fullName>
    </submittedName>
</protein>
<evidence type="ECO:0000256" key="1">
    <source>
        <dbReference type="ARBA" id="ARBA00023015"/>
    </source>
</evidence>
<feature type="region of interest" description="Disordered" evidence="4">
    <location>
        <begin position="335"/>
        <end position="360"/>
    </location>
</feature>
<dbReference type="eggNOG" id="COG1609">
    <property type="taxonomic scope" value="Bacteria"/>
</dbReference>
<dbReference type="PROSITE" id="PS50932">
    <property type="entry name" value="HTH_LACI_2"/>
    <property type="match status" value="1"/>
</dbReference>
<dbReference type="Gene3D" id="1.10.260.40">
    <property type="entry name" value="lambda repressor-like DNA-binding domains"/>
    <property type="match status" value="1"/>
</dbReference>
<dbReference type="Pfam" id="PF00356">
    <property type="entry name" value="LacI"/>
    <property type="match status" value="1"/>
</dbReference>
<dbReference type="InterPro" id="IPR000843">
    <property type="entry name" value="HTH_LacI"/>
</dbReference>
<evidence type="ECO:0000313" key="7">
    <source>
        <dbReference type="Proteomes" id="UP000019489"/>
    </source>
</evidence>
<keyword evidence="3" id="KW-0804">Transcription</keyword>
<comment type="caution">
    <text evidence="6">The sequence shown here is derived from an EMBL/GenBank/DDBJ whole genome shotgun (WGS) entry which is preliminary data.</text>
</comment>
<feature type="domain" description="HTH lacI-type" evidence="5">
    <location>
        <begin position="15"/>
        <end position="69"/>
    </location>
</feature>
<dbReference type="GO" id="GO:0003700">
    <property type="term" value="F:DNA-binding transcription factor activity"/>
    <property type="evidence" value="ECO:0007669"/>
    <property type="project" value="TreeGrafter"/>
</dbReference>
<gene>
    <name evidence="6" type="ORF">N865_12380</name>
</gene>
<dbReference type="PANTHER" id="PTHR30146">
    <property type="entry name" value="LACI-RELATED TRANSCRIPTIONAL REPRESSOR"/>
    <property type="match status" value="1"/>
</dbReference>
<keyword evidence="2" id="KW-0238">DNA-binding</keyword>
<dbReference type="AlphaFoldDB" id="W9G5K3"/>
<evidence type="ECO:0000256" key="4">
    <source>
        <dbReference type="SAM" id="MobiDB-lite"/>
    </source>
</evidence>
<dbReference type="SUPFAM" id="SSF53822">
    <property type="entry name" value="Periplasmic binding protein-like I"/>
    <property type="match status" value="1"/>
</dbReference>
<evidence type="ECO:0000313" key="6">
    <source>
        <dbReference type="EMBL" id="EWT00053.1"/>
    </source>
</evidence>
<reference evidence="6 7" key="1">
    <citation type="submission" date="2013-08" db="EMBL/GenBank/DDBJ databases">
        <title>Intrasporangium oryzae NRRL B-24470.</title>
        <authorList>
            <person name="Liu H."/>
            <person name="Wang G."/>
        </authorList>
    </citation>
    <scope>NUCLEOTIDE SEQUENCE [LARGE SCALE GENOMIC DNA]</scope>
    <source>
        <strain evidence="6 7">NRRL B-24470</strain>
    </source>
</reference>
<evidence type="ECO:0000256" key="2">
    <source>
        <dbReference type="ARBA" id="ARBA00023125"/>
    </source>
</evidence>
<dbReference type="PATRIC" id="fig|1386089.3.peg.3728"/>
<dbReference type="STRING" id="1386089.N865_12380"/>
<sequence>MSSLRNPVTSGHPQARISDVARRAGVSVGTVSNVLNRPHIVADPTRQLVHDAIEQLGFVPNASARQLRAGASRTAGVLVLDISNPFFMEVARGIEDRLIEDGLTMILSSSDGDPGREQMILDTFAQQRLRGVLLTPSQRTVDHLERLTDQGTDVVFLDHRPRAKGFASVVTDDAAGGRTAVAHLLSLGHRRIGFVNGPLSLQQCRARQTGARRAIRAAGGAAELVEQQVETLDAAGGEAGMARLLAGNPDVTAVFCVNDLVALGAMRHARACGLALPEELSVIGYDDVSFAGELAVPLTSVRQPTYQLGWSAADLLLTEAAPRPVVFQPELVVRSSTGPASRRGERSEPRLSTTGGGALE</sequence>
<dbReference type="Gene3D" id="3.40.50.2300">
    <property type="match status" value="2"/>
</dbReference>
<evidence type="ECO:0000256" key="3">
    <source>
        <dbReference type="ARBA" id="ARBA00023163"/>
    </source>
</evidence>
<dbReference type="InterPro" id="IPR046335">
    <property type="entry name" value="LacI/GalR-like_sensor"/>
</dbReference>
<dbReference type="RefSeq" id="WP_051511040.1">
    <property type="nucleotide sequence ID" value="NZ_AWSA01000057.1"/>
</dbReference>
<dbReference type="InterPro" id="IPR010982">
    <property type="entry name" value="Lambda_DNA-bd_dom_sf"/>
</dbReference>
<dbReference type="Pfam" id="PF13377">
    <property type="entry name" value="Peripla_BP_3"/>
    <property type="match status" value="1"/>
</dbReference>
<accession>W9G5K3</accession>
<dbReference type="Proteomes" id="UP000019489">
    <property type="component" value="Unassembled WGS sequence"/>
</dbReference>